<reference evidence="8 9" key="1">
    <citation type="submission" date="2015-11" db="EMBL/GenBank/DDBJ databases">
        <title>Draft genome sequence of Agrobacterium sp. R89-1.</title>
        <authorList>
            <person name="Zahradnik J."/>
            <person name="Kyslikova E."/>
            <person name="Palyzova A."/>
            <person name="Kyslik P."/>
        </authorList>
    </citation>
    <scope>NUCLEOTIDE SEQUENCE [LARGE SCALE GENOMIC DNA]</scope>
    <source>
        <strain evidence="8 9">R89-1</strain>
    </source>
</reference>
<dbReference type="FunFam" id="3.40.50.2300:FF:000105">
    <property type="entry name" value="Low molecular weight phosphotyrosine protein"/>
    <property type="match status" value="1"/>
</dbReference>
<dbReference type="Gene3D" id="3.40.50.2300">
    <property type="match status" value="1"/>
</dbReference>
<evidence type="ECO:0000256" key="1">
    <source>
        <dbReference type="ARBA" id="ARBA00004496"/>
    </source>
</evidence>
<comment type="caution">
    <text evidence="8">The sequence shown here is derived from an EMBL/GenBank/DDBJ whole genome shotgun (WGS) entry which is preliminary data.</text>
</comment>
<feature type="active site" evidence="6">
    <location>
        <position position="16"/>
    </location>
</feature>
<dbReference type="STRING" id="2052828.ATO67_06920"/>
<proteinExistence type="inferred from homology"/>
<evidence type="ECO:0000256" key="2">
    <source>
        <dbReference type="ARBA" id="ARBA00011063"/>
    </source>
</evidence>
<evidence type="ECO:0000256" key="4">
    <source>
        <dbReference type="ARBA" id="ARBA00022801"/>
    </source>
</evidence>
<keyword evidence="4" id="KW-0378">Hydrolase</keyword>
<feature type="domain" description="Phosphotyrosine protein phosphatase I" evidence="7">
    <location>
        <begin position="4"/>
        <end position="152"/>
    </location>
</feature>
<evidence type="ECO:0000256" key="3">
    <source>
        <dbReference type="ARBA" id="ARBA00022490"/>
    </source>
</evidence>
<keyword evidence="9" id="KW-1185">Reference proteome</keyword>
<feature type="active site" description="Proton donor" evidence="6">
    <location>
        <position position="126"/>
    </location>
</feature>
<evidence type="ECO:0000256" key="5">
    <source>
        <dbReference type="ARBA" id="ARBA00022912"/>
    </source>
</evidence>
<feature type="active site" description="Nucleophile" evidence="6">
    <location>
        <position position="10"/>
    </location>
</feature>
<dbReference type="RefSeq" id="WP_067645986.1">
    <property type="nucleotide sequence ID" value="NZ_KQ961025.1"/>
</dbReference>
<dbReference type="SMART" id="SM00226">
    <property type="entry name" value="LMWPc"/>
    <property type="match status" value="1"/>
</dbReference>
<dbReference type="SUPFAM" id="SSF52788">
    <property type="entry name" value="Phosphotyrosine protein phosphatases I"/>
    <property type="match status" value="1"/>
</dbReference>
<dbReference type="PANTHER" id="PTHR11717">
    <property type="entry name" value="LOW MOLECULAR WEIGHT PROTEIN TYROSINE PHOSPHATASE"/>
    <property type="match status" value="1"/>
</dbReference>
<protein>
    <submittedName>
        <fullName evidence="8">Protein tyrosine phosphatase</fullName>
    </submittedName>
</protein>
<evidence type="ECO:0000259" key="7">
    <source>
        <dbReference type="SMART" id="SM00226"/>
    </source>
</evidence>
<dbReference type="InterPro" id="IPR050438">
    <property type="entry name" value="LMW_PTPase"/>
</dbReference>
<evidence type="ECO:0000313" key="9">
    <source>
        <dbReference type="Proteomes" id="UP000070498"/>
    </source>
</evidence>
<comment type="similarity">
    <text evidence="2">Belongs to the low molecular weight phosphotyrosine protein phosphatase family.</text>
</comment>
<dbReference type="AlphaFoldDB" id="A0A135P265"/>
<dbReference type="PRINTS" id="PR00719">
    <property type="entry name" value="LMWPTPASE"/>
</dbReference>
<dbReference type="PANTHER" id="PTHR11717:SF7">
    <property type="entry name" value="LOW MOLECULAR WEIGHT PHOSPHOTYROSINE PROTEIN PHOSPHATASE"/>
    <property type="match status" value="1"/>
</dbReference>
<dbReference type="EMBL" id="LNUW01000032">
    <property type="protein sequence ID" value="KXG85479.1"/>
    <property type="molecule type" value="Genomic_DNA"/>
</dbReference>
<sequence>MKRIAVLFVCMGNICRSPLAEGIFSHLVETKNIAGRFLIDSAGTGGWHAGHPPDPRSVAVARQHGIDISSQKARQVRAVDFLDFDVIFAMDEDNLDRLRATCPLQYRHKIHLFSQYAIGRSENIPDPYYGDEDGFQTVYTMLLDGCIPALEKLETGHAS</sequence>
<dbReference type="Proteomes" id="UP000070498">
    <property type="component" value="Unassembled WGS sequence"/>
</dbReference>
<dbReference type="InterPro" id="IPR023485">
    <property type="entry name" value="Ptyr_pPase"/>
</dbReference>
<gene>
    <name evidence="8" type="ORF">ATO67_06920</name>
</gene>
<organism evidence="8 9">
    <name type="scientific">Agrobacterium bohemicum</name>
    <dbReference type="NCBI Taxonomy" id="2052828"/>
    <lineage>
        <taxon>Bacteria</taxon>
        <taxon>Pseudomonadati</taxon>
        <taxon>Pseudomonadota</taxon>
        <taxon>Alphaproteobacteria</taxon>
        <taxon>Hyphomicrobiales</taxon>
        <taxon>Rhizobiaceae</taxon>
        <taxon>Rhizobium/Agrobacterium group</taxon>
        <taxon>Agrobacterium</taxon>
    </lineage>
</organism>
<dbReference type="GO" id="GO:0004725">
    <property type="term" value="F:protein tyrosine phosphatase activity"/>
    <property type="evidence" value="ECO:0007669"/>
    <property type="project" value="InterPro"/>
</dbReference>
<accession>A0A135P265</accession>
<dbReference type="CDD" id="cd16343">
    <property type="entry name" value="LMWPTP"/>
    <property type="match status" value="1"/>
</dbReference>
<keyword evidence="5" id="KW-0904">Protein phosphatase</keyword>
<evidence type="ECO:0000313" key="8">
    <source>
        <dbReference type="EMBL" id="KXG85479.1"/>
    </source>
</evidence>
<comment type="subcellular location">
    <subcellularLocation>
        <location evidence="1">Cytoplasm</location>
    </subcellularLocation>
</comment>
<name>A0A135P265_9HYPH</name>
<evidence type="ECO:0000256" key="6">
    <source>
        <dbReference type="PIRSR" id="PIRSR617867-1"/>
    </source>
</evidence>
<keyword evidence="3" id="KW-0963">Cytoplasm</keyword>
<dbReference type="InterPro" id="IPR017867">
    <property type="entry name" value="Tyr_phospatase_low_mol_wt"/>
</dbReference>
<dbReference type="GO" id="GO:0005737">
    <property type="term" value="C:cytoplasm"/>
    <property type="evidence" value="ECO:0007669"/>
    <property type="project" value="UniProtKB-SubCell"/>
</dbReference>
<dbReference type="Pfam" id="PF01451">
    <property type="entry name" value="LMWPc"/>
    <property type="match status" value="1"/>
</dbReference>
<dbReference type="InterPro" id="IPR036196">
    <property type="entry name" value="Ptyr_pPase_sf"/>
</dbReference>